<organism evidence="2 3">
    <name type="scientific">Candidatus Staskawiczbacteria bacterium RIFCSPHIGHO2_01_FULL_34_27</name>
    <dbReference type="NCBI Taxonomy" id="1802199"/>
    <lineage>
        <taxon>Bacteria</taxon>
        <taxon>Candidatus Staskawicziibacteriota</taxon>
    </lineage>
</organism>
<dbReference type="Pfam" id="PF07929">
    <property type="entry name" value="PRiA4_ORF3"/>
    <property type="match status" value="1"/>
</dbReference>
<evidence type="ECO:0000313" key="3">
    <source>
        <dbReference type="Proteomes" id="UP000178991"/>
    </source>
</evidence>
<dbReference type="AlphaFoldDB" id="A0A1G2HLD0"/>
<feature type="domain" description="Plasmid pRiA4b Orf3-like" evidence="1">
    <location>
        <begin position="3"/>
        <end position="138"/>
    </location>
</feature>
<protein>
    <recommendedName>
        <fullName evidence="1">Plasmid pRiA4b Orf3-like domain-containing protein</fullName>
    </recommendedName>
</protein>
<dbReference type="InterPro" id="IPR012912">
    <property type="entry name" value="Plasmid_pRiA4b_Orf3-like"/>
</dbReference>
<name>A0A1G2HLD0_9BACT</name>
<reference evidence="2 3" key="1">
    <citation type="journal article" date="2016" name="Nat. Commun.">
        <title>Thousands of microbial genomes shed light on interconnected biogeochemical processes in an aquifer system.</title>
        <authorList>
            <person name="Anantharaman K."/>
            <person name="Brown C.T."/>
            <person name="Hug L.A."/>
            <person name="Sharon I."/>
            <person name="Castelle C.J."/>
            <person name="Probst A.J."/>
            <person name="Thomas B.C."/>
            <person name="Singh A."/>
            <person name="Wilkins M.J."/>
            <person name="Karaoz U."/>
            <person name="Brodie E.L."/>
            <person name="Williams K.H."/>
            <person name="Hubbard S.S."/>
            <person name="Banfield J.F."/>
        </authorList>
    </citation>
    <scope>NUCLEOTIDE SEQUENCE [LARGE SCALE GENOMIC DNA]</scope>
</reference>
<accession>A0A1G2HLD0</accession>
<sequence>MKTYIFKISLLRSPKITREIEVLENISLYKLAEVIIDSYNFDFDHCFGFFSKIQENQYFDSEKKYELFTDLIEEGENLEPTGAESVKKTKAKDVWSNVGDKMMFLFDYGDSWQFIVELKSFGSKDISKKYPLVLNKTGKASRQY</sequence>
<comment type="caution">
    <text evidence="2">The sequence shown here is derived from an EMBL/GenBank/DDBJ whole genome shotgun (WGS) entry which is preliminary data.</text>
</comment>
<dbReference type="EMBL" id="MHOL01000004">
    <property type="protein sequence ID" value="OGZ63219.1"/>
    <property type="molecule type" value="Genomic_DNA"/>
</dbReference>
<dbReference type="SUPFAM" id="SSF159941">
    <property type="entry name" value="MM3350-like"/>
    <property type="match status" value="1"/>
</dbReference>
<evidence type="ECO:0000259" key="1">
    <source>
        <dbReference type="Pfam" id="PF07929"/>
    </source>
</evidence>
<dbReference type="Proteomes" id="UP000178991">
    <property type="component" value="Unassembled WGS sequence"/>
</dbReference>
<evidence type="ECO:0000313" key="2">
    <source>
        <dbReference type="EMBL" id="OGZ63219.1"/>
    </source>
</evidence>
<dbReference type="Gene3D" id="3.10.290.30">
    <property type="entry name" value="MM3350-like"/>
    <property type="match status" value="1"/>
</dbReference>
<dbReference type="InterPro" id="IPR024047">
    <property type="entry name" value="MM3350-like_sf"/>
</dbReference>
<gene>
    <name evidence="2" type="ORF">A2639_02065</name>
</gene>
<proteinExistence type="predicted"/>